<sequence length="180" mass="20691">MSNRREFEIAFVGLRPGVHEFEYKIEDKFFVPFGEQDFTNLSANIKLTLDKKNGFLQLKFDIDGVADVDCDRCGNGLKKQLWDEFNIIVKIVDDPEAANASEEDSDIYYISKTESHLHISDWIYEFINLSIPMQKMCDEKEMGGPQCNNEVLAMLKKMEDDVAKQANPLWKGLDNIKGLE</sequence>
<dbReference type="Proteomes" id="UP001595906">
    <property type="component" value="Unassembled WGS sequence"/>
</dbReference>
<reference evidence="2" key="1">
    <citation type="journal article" date="2019" name="Int. J. Syst. Evol. Microbiol.">
        <title>The Global Catalogue of Microorganisms (GCM) 10K type strain sequencing project: providing services to taxonomists for standard genome sequencing and annotation.</title>
        <authorList>
            <consortium name="The Broad Institute Genomics Platform"/>
            <consortium name="The Broad Institute Genome Sequencing Center for Infectious Disease"/>
            <person name="Wu L."/>
            <person name="Ma J."/>
        </authorList>
    </citation>
    <scope>NUCLEOTIDE SEQUENCE [LARGE SCALE GENOMIC DNA]</scope>
    <source>
        <strain evidence="2">CECT 8010</strain>
    </source>
</reference>
<organism evidence="1 2">
    <name type="scientific">Parasediminibacterium paludis</name>
    <dbReference type="NCBI Taxonomy" id="908966"/>
    <lineage>
        <taxon>Bacteria</taxon>
        <taxon>Pseudomonadati</taxon>
        <taxon>Bacteroidota</taxon>
        <taxon>Chitinophagia</taxon>
        <taxon>Chitinophagales</taxon>
        <taxon>Chitinophagaceae</taxon>
        <taxon>Parasediminibacterium</taxon>
    </lineage>
</organism>
<accession>A0ABV8Q0G1</accession>
<evidence type="ECO:0000313" key="2">
    <source>
        <dbReference type="Proteomes" id="UP001595906"/>
    </source>
</evidence>
<dbReference type="RefSeq" id="WP_379014641.1">
    <property type="nucleotide sequence ID" value="NZ_JBHSDC010000024.1"/>
</dbReference>
<gene>
    <name evidence="1" type="ORF">ACFOW1_12360</name>
</gene>
<comment type="caution">
    <text evidence="1">The sequence shown here is derived from an EMBL/GenBank/DDBJ whole genome shotgun (WGS) entry which is preliminary data.</text>
</comment>
<name>A0ABV8Q0G1_9BACT</name>
<dbReference type="Pfam" id="PF02620">
    <property type="entry name" value="YceD"/>
    <property type="match status" value="1"/>
</dbReference>
<protein>
    <submittedName>
        <fullName evidence="1">YceD family protein</fullName>
    </submittedName>
</protein>
<dbReference type="InterPro" id="IPR003772">
    <property type="entry name" value="YceD"/>
</dbReference>
<proteinExistence type="predicted"/>
<keyword evidence="2" id="KW-1185">Reference proteome</keyword>
<evidence type="ECO:0000313" key="1">
    <source>
        <dbReference type="EMBL" id="MFC4232687.1"/>
    </source>
</evidence>
<dbReference type="EMBL" id="JBHSDC010000024">
    <property type="protein sequence ID" value="MFC4232687.1"/>
    <property type="molecule type" value="Genomic_DNA"/>
</dbReference>